<evidence type="ECO:0000256" key="7">
    <source>
        <dbReference type="ARBA" id="ARBA00022989"/>
    </source>
</evidence>
<dbReference type="GO" id="GO:0015194">
    <property type="term" value="F:L-serine transmembrane transporter activity"/>
    <property type="evidence" value="ECO:0007669"/>
    <property type="project" value="TreeGrafter"/>
</dbReference>
<keyword evidence="3" id="KW-0813">Transport</keyword>
<keyword evidence="5 9" id="KW-0812">Transmembrane</keyword>
<evidence type="ECO:0000256" key="8">
    <source>
        <dbReference type="ARBA" id="ARBA00023136"/>
    </source>
</evidence>
<evidence type="ECO:0000256" key="4">
    <source>
        <dbReference type="ARBA" id="ARBA00022554"/>
    </source>
</evidence>
<sequence>KALKQFQLCSYLEVLVMLSLVVALIIAISSKPELPKLQPFYIHYKTLYALPMMSHSYSSMQFSFIGIYKEVENREQNIFKITVSCTILVVVIHFSTSFLGYFTYGDQTQSNIVKNLSVDGTWVSMMINLMMIIYVVTHSPVVVYNLRKVFEYVFFGQNMVQRKWEIAISSSICVFVTAVGSFISRIDNVLDFTSSLFGGFISLVVPGLLYSKIVVKKKEKIFGTIAAGFGSFIVVLGFVVA</sequence>
<feature type="transmembrane region" description="Helical" evidence="9">
    <location>
        <begin position="221"/>
        <end position="240"/>
    </location>
</feature>
<feature type="transmembrane region" description="Helical" evidence="9">
    <location>
        <begin position="48"/>
        <end position="67"/>
    </location>
</feature>
<protein>
    <submittedName>
        <fullName evidence="11">Amino acid transporter family protein</fullName>
    </submittedName>
</protein>
<dbReference type="PANTHER" id="PTHR22950:SF678">
    <property type="entry name" value="VACUOLAR AMINO ACID TRANSPORTER 5-RELATED"/>
    <property type="match status" value="1"/>
</dbReference>
<dbReference type="GO" id="GO:0005313">
    <property type="term" value="F:L-glutamate transmembrane transporter activity"/>
    <property type="evidence" value="ECO:0007669"/>
    <property type="project" value="TreeGrafter"/>
</dbReference>
<dbReference type="GO" id="GO:0005774">
    <property type="term" value="C:vacuolar membrane"/>
    <property type="evidence" value="ECO:0007669"/>
    <property type="project" value="UniProtKB-SubCell"/>
</dbReference>
<feature type="transmembrane region" description="Helical" evidence="9">
    <location>
        <begin position="12"/>
        <end position="28"/>
    </location>
</feature>
<dbReference type="AlphaFoldDB" id="A0A146KBC0"/>
<dbReference type="InterPro" id="IPR013057">
    <property type="entry name" value="AA_transpt_TM"/>
</dbReference>
<feature type="non-terminal residue" evidence="11">
    <location>
        <position position="241"/>
    </location>
</feature>
<comment type="similarity">
    <text evidence="2">Belongs to the amino acid/polyamine transporter 2 family.</text>
</comment>
<accession>A0A146KBC0</accession>
<comment type="subcellular location">
    <subcellularLocation>
        <location evidence="1">Vacuole membrane</location>
        <topology evidence="1">Multi-pass membrane protein</topology>
    </subcellularLocation>
</comment>
<keyword evidence="7 9" id="KW-1133">Transmembrane helix</keyword>
<feature type="transmembrane region" description="Helical" evidence="9">
    <location>
        <begin position="166"/>
        <end position="186"/>
    </location>
</feature>
<dbReference type="GO" id="GO:0015189">
    <property type="term" value="F:L-lysine transmembrane transporter activity"/>
    <property type="evidence" value="ECO:0007669"/>
    <property type="project" value="TreeGrafter"/>
</dbReference>
<feature type="non-terminal residue" evidence="11">
    <location>
        <position position="1"/>
    </location>
</feature>
<evidence type="ECO:0000256" key="3">
    <source>
        <dbReference type="ARBA" id="ARBA00022448"/>
    </source>
</evidence>
<keyword evidence="8 9" id="KW-0472">Membrane</keyword>
<keyword evidence="6" id="KW-0029">Amino-acid transport</keyword>
<gene>
    <name evidence="11" type="ORF">TPC1_13340</name>
</gene>
<dbReference type="PANTHER" id="PTHR22950">
    <property type="entry name" value="AMINO ACID TRANSPORTER"/>
    <property type="match status" value="1"/>
</dbReference>
<dbReference type="Pfam" id="PF01490">
    <property type="entry name" value="Aa_trans"/>
    <property type="match status" value="1"/>
</dbReference>
<evidence type="ECO:0000256" key="2">
    <source>
        <dbReference type="ARBA" id="ARBA00008066"/>
    </source>
</evidence>
<dbReference type="GO" id="GO:0005302">
    <property type="term" value="F:L-tyrosine transmembrane transporter activity"/>
    <property type="evidence" value="ECO:0007669"/>
    <property type="project" value="TreeGrafter"/>
</dbReference>
<feature type="transmembrane region" description="Helical" evidence="9">
    <location>
        <begin position="79"/>
        <end position="102"/>
    </location>
</feature>
<evidence type="ECO:0000256" key="6">
    <source>
        <dbReference type="ARBA" id="ARBA00022970"/>
    </source>
</evidence>
<name>A0A146KBC0_9EUKA</name>
<evidence type="ECO:0000313" key="11">
    <source>
        <dbReference type="EMBL" id="JAP94122.1"/>
    </source>
</evidence>
<keyword evidence="4" id="KW-0926">Vacuole</keyword>
<dbReference type="GO" id="GO:0005290">
    <property type="term" value="F:L-histidine transmembrane transporter activity"/>
    <property type="evidence" value="ECO:0007669"/>
    <property type="project" value="TreeGrafter"/>
</dbReference>
<dbReference type="EMBL" id="GDID01002484">
    <property type="protein sequence ID" value="JAP94122.1"/>
    <property type="molecule type" value="Transcribed_RNA"/>
</dbReference>
<organism evidence="11">
    <name type="scientific">Trepomonas sp. PC1</name>
    <dbReference type="NCBI Taxonomy" id="1076344"/>
    <lineage>
        <taxon>Eukaryota</taxon>
        <taxon>Metamonada</taxon>
        <taxon>Diplomonadida</taxon>
        <taxon>Hexamitidae</taxon>
        <taxon>Hexamitinae</taxon>
        <taxon>Trepomonas</taxon>
    </lineage>
</organism>
<feature type="domain" description="Amino acid transporter transmembrane" evidence="10">
    <location>
        <begin position="3"/>
        <end position="238"/>
    </location>
</feature>
<feature type="transmembrane region" description="Helical" evidence="9">
    <location>
        <begin position="122"/>
        <end position="146"/>
    </location>
</feature>
<evidence type="ECO:0000256" key="5">
    <source>
        <dbReference type="ARBA" id="ARBA00022692"/>
    </source>
</evidence>
<dbReference type="GO" id="GO:0061459">
    <property type="term" value="F:L-arginine transmembrane transporter activity"/>
    <property type="evidence" value="ECO:0007669"/>
    <property type="project" value="TreeGrafter"/>
</dbReference>
<feature type="transmembrane region" description="Helical" evidence="9">
    <location>
        <begin position="192"/>
        <end position="209"/>
    </location>
</feature>
<reference evidence="11" key="1">
    <citation type="submission" date="2015-07" db="EMBL/GenBank/DDBJ databases">
        <title>Adaptation to a free-living lifestyle via gene acquisitions in the diplomonad Trepomonas sp. PC1.</title>
        <authorList>
            <person name="Xu F."/>
            <person name="Jerlstrom-Hultqvist J."/>
            <person name="Kolisko M."/>
            <person name="Simpson A.G.B."/>
            <person name="Roger A.J."/>
            <person name="Svard S.G."/>
            <person name="Andersson J.O."/>
        </authorList>
    </citation>
    <scope>NUCLEOTIDE SEQUENCE</scope>
    <source>
        <strain evidence="11">PC1</strain>
    </source>
</reference>
<proteinExistence type="inferred from homology"/>
<evidence type="ECO:0000256" key="1">
    <source>
        <dbReference type="ARBA" id="ARBA00004128"/>
    </source>
</evidence>
<evidence type="ECO:0000256" key="9">
    <source>
        <dbReference type="SAM" id="Phobius"/>
    </source>
</evidence>
<evidence type="ECO:0000259" key="10">
    <source>
        <dbReference type="Pfam" id="PF01490"/>
    </source>
</evidence>